<dbReference type="PANTHER" id="PTHR12526">
    <property type="entry name" value="GLYCOSYLTRANSFERASE"/>
    <property type="match status" value="1"/>
</dbReference>
<dbReference type="Pfam" id="PF11997">
    <property type="entry name" value="DUF3492"/>
    <property type="match status" value="1"/>
</dbReference>
<dbReference type="InterPro" id="IPR022622">
    <property type="entry name" value="DUF3492"/>
</dbReference>
<dbReference type="Proteomes" id="UP000242520">
    <property type="component" value="Unassembled WGS sequence"/>
</dbReference>
<dbReference type="NCBIfam" id="NF038011">
    <property type="entry name" value="PelF"/>
    <property type="match status" value="1"/>
</dbReference>
<dbReference type="InterPro" id="IPR001296">
    <property type="entry name" value="Glyco_trans_1"/>
</dbReference>
<organism evidence="3 4">
    <name type="scientific">Tepidibacter thalassicus DSM 15285</name>
    <dbReference type="NCBI Taxonomy" id="1123350"/>
    <lineage>
        <taxon>Bacteria</taxon>
        <taxon>Bacillati</taxon>
        <taxon>Bacillota</taxon>
        <taxon>Clostridia</taxon>
        <taxon>Peptostreptococcales</taxon>
        <taxon>Peptostreptococcaceae</taxon>
        <taxon>Tepidibacter</taxon>
    </lineage>
</organism>
<reference evidence="4" key="1">
    <citation type="submission" date="2016-11" db="EMBL/GenBank/DDBJ databases">
        <authorList>
            <person name="Varghese N."/>
            <person name="Submissions S."/>
        </authorList>
    </citation>
    <scope>NUCLEOTIDE SEQUENCE [LARGE SCALE GENOMIC DNA]</scope>
    <source>
        <strain evidence="4">DSM 15285</strain>
    </source>
</reference>
<feature type="domain" description="DUF3492" evidence="2">
    <location>
        <begin position="7"/>
        <end position="266"/>
    </location>
</feature>
<evidence type="ECO:0000313" key="4">
    <source>
        <dbReference type="Proteomes" id="UP000242520"/>
    </source>
</evidence>
<dbReference type="PANTHER" id="PTHR12526:SF608">
    <property type="entry name" value="PELF"/>
    <property type="match status" value="1"/>
</dbReference>
<dbReference type="STRING" id="1123350.SAMN02744040_00283"/>
<dbReference type="Pfam" id="PF00534">
    <property type="entry name" value="Glycos_transf_1"/>
    <property type="match status" value="1"/>
</dbReference>
<evidence type="ECO:0000259" key="2">
    <source>
        <dbReference type="Pfam" id="PF11997"/>
    </source>
</evidence>
<evidence type="ECO:0000259" key="1">
    <source>
        <dbReference type="Pfam" id="PF00534"/>
    </source>
</evidence>
<accession>A0A1M5NZL1</accession>
<name>A0A1M5NZL1_9FIRM</name>
<dbReference type="Gene3D" id="3.40.50.2000">
    <property type="entry name" value="Glycogen Phosphorylase B"/>
    <property type="match status" value="2"/>
</dbReference>
<dbReference type="AlphaFoldDB" id="A0A1M5NZL1"/>
<dbReference type="InterPro" id="IPR047691">
    <property type="entry name" value="PelF-like"/>
</dbReference>
<proteinExistence type="predicted"/>
<keyword evidence="4" id="KW-1185">Reference proteome</keyword>
<dbReference type="EMBL" id="FQXH01000005">
    <property type="protein sequence ID" value="SHG94403.1"/>
    <property type="molecule type" value="Genomic_DNA"/>
</dbReference>
<feature type="domain" description="Glycosyl transferase family 1" evidence="1">
    <location>
        <begin position="283"/>
        <end position="454"/>
    </location>
</feature>
<sequence length="476" mass="55326">MKRGSYMEICIFCEGSYPYISGGVSSWIDILINEMNDKKFKIVSIMPSREENLHYKYTIPSNVIEVKTIYLNDYIDLNPNKKNKEPKLTKKEALEVKKFFRFCKDINWNLIGSIIHNKNKFGDCIEFLQSEFFWNMILEIYKDKYSKEEFNRFFWTIRSMFVGFINIIQNNIPKADVYHSVSTGYAGFLGVLAKVKYNKPFVLTEHGIYAREREEEIIRAKWVSGIYKKIWIEFFYFISIGAYKSADIVISLFDRNRKIQLELGAIKEKSVVIPNGIDLSKFNIEHKKENVFNIGSILRIVPIKDVKTLIRAFKLVKNKMFNVKLYLIGPHDEDREYYKECLKLVKNLGLEYDVEFTGKVDIIKYLEKIDVLVLTSISEGQPFVMLEGMAAKIPFVATDVGACRELLEGKENDDIGVAGIITSPVSPNDTASAIIKLLNNEGLRKNMGENGRERVEKYYTKESFIKNYNKIYESLR</sequence>
<keyword evidence="3" id="KW-0808">Transferase</keyword>
<dbReference type="GO" id="GO:0016757">
    <property type="term" value="F:glycosyltransferase activity"/>
    <property type="evidence" value="ECO:0007669"/>
    <property type="project" value="InterPro"/>
</dbReference>
<gene>
    <name evidence="3" type="ORF">SAMN02744040_00283</name>
</gene>
<dbReference type="SUPFAM" id="SSF53756">
    <property type="entry name" value="UDP-Glycosyltransferase/glycogen phosphorylase"/>
    <property type="match status" value="1"/>
</dbReference>
<protein>
    <submittedName>
        <fullName evidence="3">Glycosyltransferase involved in cell wall bisynthesis</fullName>
    </submittedName>
</protein>
<evidence type="ECO:0000313" key="3">
    <source>
        <dbReference type="EMBL" id="SHG94403.1"/>
    </source>
</evidence>